<dbReference type="Pfam" id="PF02780">
    <property type="entry name" value="Transketolase_C"/>
    <property type="match status" value="1"/>
</dbReference>
<comment type="caution">
    <text evidence="5">The sequence shown here is derived from an EMBL/GenBank/DDBJ whole genome shotgun (WGS) entry which is preliminary data.</text>
</comment>
<feature type="domain" description="Transketolase-like pyrimidine-binding" evidence="4">
    <location>
        <begin position="10"/>
        <end position="176"/>
    </location>
</feature>
<dbReference type="CDD" id="cd07033">
    <property type="entry name" value="TPP_PYR_DXS_TK_like"/>
    <property type="match status" value="1"/>
</dbReference>
<evidence type="ECO:0000256" key="1">
    <source>
        <dbReference type="ARBA" id="ARBA00001964"/>
    </source>
</evidence>
<sequence length="321" mass="33641">MTDWQERYATATRDVYRATLLDIAKSDTRVFCVDTDMGGLEDGFEAELPDQYVNVGIAEANLMGVSAGLAAEGLLPFANTIASFAATRACEQVKVDIAGNALPVRIVGTHGGFSAGHYGPTHHAVEDVAIMRSLPNLTVLVPADAAETEYAVRALADTEQLPGPVYLRLGRKATPLVHRGPYTFRIGQADLLRPGRDVTLVASGPVPVAESVAAAELLAGRGIAARVLNLHTVKPLDAEAVLSAARETAGLVTVEDHLVTGGLGGAVAELTAAHHPCRVHRIGVPDGFHDQVGTETELLARAGVTAPAIAGAAEEVMRERN</sequence>
<dbReference type="SUPFAM" id="SSF52922">
    <property type="entry name" value="TK C-terminal domain-like"/>
    <property type="match status" value="1"/>
</dbReference>
<dbReference type="InterPro" id="IPR029061">
    <property type="entry name" value="THDP-binding"/>
</dbReference>
<dbReference type="InterPro" id="IPR033248">
    <property type="entry name" value="Transketolase_C"/>
</dbReference>
<comment type="similarity">
    <text evidence="2">Belongs to the transketolase family.</text>
</comment>
<evidence type="ECO:0000259" key="4">
    <source>
        <dbReference type="SMART" id="SM00861"/>
    </source>
</evidence>
<dbReference type="InterPro" id="IPR005475">
    <property type="entry name" value="Transketolase-like_Pyr-bd"/>
</dbReference>
<keyword evidence="6" id="KW-1185">Reference proteome</keyword>
<dbReference type="InterPro" id="IPR009014">
    <property type="entry name" value="Transketo_C/PFOR_II"/>
</dbReference>
<organism evidence="5 6">
    <name type="scientific">Streptomyces triticagri</name>
    <dbReference type="NCBI Taxonomy" id="2293568"/>
    <lineage>
        <taxon>Bacteria</taxon>
        <taxon>Bacillati</taxon>
        <taxon>Actinomycetota</taxon>
        <taxon>Actinomycetes</taxon>
        <taxon>Kitasatosporales</taxon>
        <taxon>Streptomycetaceae</taxon>
        <taxon>Streptomyces</taxon>
    </lineage>
</organism>
<dbReference type="SMART" id="SM00861">
    <property type="entry name" value="Transket_pyr"/>
    <property type="match status" value="1"/>
</dbReference>
<dbReference type="SUPFAM" id="SSF52518">
    <property type="entry name" value="Thiamin diphosphate-binding fold (THDP-binding)"/>
    <property type="match status" value="1"/>
</dbReference>
<dbReference type="EMBL" id="QUAK01000100">
    <property type="protein sequence ID" value="RFU85221.1"/>
    <property type="molecule type" value="Genomic_DNA"/>
</dbReference>
<dbReference type="Pfam" id="PF02779">
    <property type="entry name" value="Transket_pyr"/>
    <property type="match status" value="1"/>
</dbReference>
<dbReference type="InterPro" id="IPR051157">
    <property type="entry name" value="PDH/Transketolase"/>
</dbReference>
<gene>
    <name evidence="5" type="ORF">DY218_18570</name>
</gene>
<evidence type="ECO:0000256" key="3">
    <source>
        <dbReference type="ARBA" id="ARBA00023052"/>
    </source>
</evidence>
<dbReference type="PANTHER" id="PTHR43825:SF5">
    <property type="entry name" value="HYPOTHETICAL TRANSKETOLASE FAMILY PROTEIN"/>
    <property type="match status" value="1"/>
</dbReference>
<keyword evidence="3" id="KW-0786">Thiamine pyrophosphate</keyword>
<dbReference type="Gene3D" id="3.40.50.970">
    <property type="match status" value="1"/>
</dbReference>
<comment type="cofactor">
    <cofactor evidence="1">
        <name>thiamine diphosphate</name>
        <dbReference type="ChEBI" id="CHEBI:58937"/>
    </cofactor>
</comment>
<dbReference type="GO" id="GO:0000287">
    <property type="term" value="F:magnesium ion binding"/>
    <property type="evidence" value="ECO:0007669"/>
    <property type="project" value="UniProtKB-ARBA"/>
</dbReference>
<dbReference type="FunFam" id="3.40.50.970:FF:000129">
    <property type="entry name" value="Transketolase"/>
    <property type="match status" value="1"/>
</dbReference>
<dbReference type="AlphaFoldDB" id="A0A372M2U0"/>
<reference evidence="5 6" key="1">
    <citation type="submission" date="2018-08" db="EMBL/GenBank/DDBJ databases">
        <title>Isolation, diversity and antifungal activity of Actinobacteria from wheat.</title>
        <authorList>
            <person name="Han C."/>
        </authorList>
    </citation>
    <scope>NUCLEOTIDE SEQUENCE [LARGE SCALE GENOMIC DNA]</scope>
    <source>
        <strain evidence="5 6">NEAU-YY421</strain>
    </source>
</reference>
<protein>
    <submittedName>
        <fullName evidence="5">Transketolase</fullName>
    </submittedName>
</protein>
<evidence type="ECO:0000313" key="6">
    <source>
        <dbReference type="Proteomes" id="UP000263094"/>
    </source>
</evidence>
<dbReference type="OrthoDB" id="8732661at2"/>
<evidence type="ECO:0000256" key="2">
    <source>
        <dbReference type="ARBA" id="ARBA00007131"/>
    </source>
</evidence>
<proteinExistence type="inferred from homology"/>
<dbReference type="Proteomes" id="UP000263094">
    <property type="component" value="Unassembled WGS sequence"/>
</dbReference>
<accession>A0A372M2U0</accession>
<evidence type="ECO:0000313" key="5">
    <source>
        <dbReference type="EMBL" id="RFU85221.1"/>
    </source>
</evidence>
<dbReference type="RefSeq" id="WP_128557182.1">
    <property type="nucleotide sequence ID" value="NZ_QUAK01000100.1"/>
</dbReference>
<dbReference type="Gene3D" id="3.40.50.920">
    <property type="match status" value="1"/>
</dbReference>
<dbReference type="PANTHER" id="PTHR43825">
    <property type="entry name" value="PYRUVATE DEHYDROGENASE E1 COMPONENT"/>
    <property type="match status" value="1"/>
</dbReference>
<name>A0A372M2U0_9ACTN</name>